<sequence>MGRLPVCGAGRQTTNQTLLQLDRNQQPRYTQFPVIQDHTGLPSMAGHQMRTALNEPDLILLRPQGKAKFIF</sequence>
<protein>
    <submittedName>
        <fullName evidence="1">Uncharacterized protein</fullName>
    </submittedName>
</protein>
<dbReference type="AlphaFoldDB" id="A0A401SS94"/>
<dbReference type="Proteomes" id="UP000287033">
    <property type="component" value="Unassembled WGS sequence"/>
</dbReference>
<evidence type="ECO:0000313" key="2">
    <source>
        <dbReference type="Proteomes" id="UP000287033"/>
    </source>
</evidence>
<organism evidence="1 2">
    <name type="scientific">Chiloscyllium punctatum</name>
    <name type="common">Brownbanded bambooshark</name>
    <name type="synonym">Hemiscyllium punctatum</name>
    <dbReference type="NCBI Taxonomy" id="137246"/>
    <lineage>
        <taxon>Eukaryota</taxon>
        <taxon>Metazoa</taxon>
        <taxon>Chordata</taxon>
        <taxon>Craniata</taxon>
        <taxon>Vertebrata</taxon>
        <taxon>Chondrichthyes</taxon>
        <taxon>Elasmobranchii</taxon>
        <taxon>Galeomorphii</taxon>
        <taxon>Galeoidea</taxon>
        <taxon>Orectolobiformes</taxon>
        <taxon>Hemiscylliidae</taxon>
        <taxon>Chiloscyllium</taxon>
    </lineage>
</organism>
<dbReference type="EMBL" id="BEZZ01000499">
    <property type="protein sequence ID" value="GCC33258.1"/>
    <property type="molecule type" value="Genomic_DNA"/>
</dbReference>
<name>A0A401SS94_CHIPU</name>
<reference evidence="1 2" key="1">
    <citation type="journal article" date="2018" name="Nat. Ecol. Evol.">
        <title>Shark genomes provide insights into elasmobranch evolution and the origin of vertebrates.</title>
        <authorList>
            <person name="Hara Y"/>
            <person name="Yamaguchi K"/>
            <person name="Onimaru K"/>
            <person name="Kadota M"/>
            <person name="Koyanagi M"/>
            <person name="Keeley SD"/>
            <person name="Tatsumi K"/>
            <person name="Tanaka K"/>
            <person name="Motone F"/>
            <person name="Kageyama Y"/>
            <person name="Nozu R"/>
            <person name="Adachi N"/>
            <person name="Nishimura O"/>
            <person name="Nakagawa R"/>
            <person name="Tanegashima C"/>
            <person name="Kiyatake I"/>
            <person name="Matsumoto R"/>
            <person name="Murakumo K"/>
            <person name="Nishida K"/>
            <person name="Terakita A"/>
            <person name="Kuratani S"/>
            <person name="Sato K"/>
            <person name="Hyodo S Kuraku.S."/>
        </authorList>
    </citation>
    <scope>NUCLEOTIDE SEQUENCE [LARGE SCALE GENOMIC DNA]</scope>
</reference>
<accession>A0A401SS94</accession>
<proteinExistence type="predicted"/>
<keyword evidence="2" id="KW-1185">Reference proteome</keyword>
<comment type="caution">
    <text evidence="1">The sequence shown here is derived from an EMBL/GenBank/DDBJ whole genome shotgun (WGS) entry which is preliminary data.</text>
</comment>
<gene>
    <name evidence="1" type="ORF">chiPu_0011726</name>
</gene>
<evidence type="ECO:0000313" key="1">
    <source>
        <dbReference type="EMBL" id="GCC33258.1"/>
    </source>
</evidence>